<reference evidence="2 3" key="1">
    <citation type="submission" date="2018-08" db="EMBL/GenBank/DDBJ databases">
        <title>Fulvimarina sp. 85, whole genome shotgun sequence.</title>
        <authorList>
            <person name="Tuo L."/>
        </authorList>
    </citation>
    <scope>NUCLEOTIDE SEQUENCE [LARGE SCALE GENOMIC DNA]</scope>
    <source>
        <strain evidence="2 3">85</strain>
    </source>
</reference>
<dbReference type="Proteomes" id="UP000264310">
    <property type="component" value="Unassembled WGS sequence"/>
</dbReference>
<proteinExistence type="predicted"/>
<organism evidence="2 3">
    <name type="scientific">Fulvimarina endophytica</name>
    <dbReference type="NCBI Taxonomy" id="2293836"/>
    <lineage>
        <taxon>Bacteria</taxon>
        <taxon>Pseudomonadati</taxon>
        <taxon>Pseudomonadota</taxon>
        <taxon>Alphaproteobacteria</taxon>
        <taxon>Hyphomicrobiales</taxon>
        <taxon>Aurantimonadaceae</taxon>
        <taxon>Fulvimarina</taxon>
    </lineage>
</organism>
<dbReference type="EMBL" id="QURL01000002">
    <property type="protein sequence ID" value="RFC65044.1"/>
    <property type="molecule type" value="Genomic_DNA"/>
</dbReference>
<protein>
    <submittedName>
        <fullName evidence="2">Uncharacterized protein</fullName>
    </submittedName>
</protein>
<evidence type="ECO:0000256" key="1">
    <source>
        <dbReference type="SAM" id="MobiDB-lite"/>
    </source>
</evidence>
<feature type="region of interest" description="Disordered" evidence="1">
    <location>
        <begin position="1"/>
        <end position="23"/>
    </location>
</feature>
<gene>
    <name evidence="2" type="ORF">DYI37_04035</name>
</gene>
<feature type="compositionally biased region" description="Polar residues" evidence="1">
    <location>
        <begin position="1"/>
        <end position="16"/>
    </location>
</feature>
<keyword evidence="3" id="KW-1185">Reference proteome</keyword>
<accession>A0A371X7K0</accession>
<name>A0A371X7K0_9HYPH</name>
<evidence type="ECO:0000313" key="3">
    <source>
        <dbReference type="Proteomes" id="UP000264310"/>
    </source>
</evidence>
<evidence type="ECO:0000313" key="2">
    <source>
        <dbReference type="EMBL" id="RFC65044.1"/>
    </source>
</evidence>
<dbReference type="RefSeq" id="WP_116681942.1">
    <property type="nucleotide sequence ID" value="NZ_QURL01000002.1"/>
</dbReference>
<dbReference type="AlphaFoldDB" id="A0A371X7K0"/>
<comment type="caution">
    <text evidence="2">The sequence shown here is derived from an EMBL/GenBank/DDBJ whole genome shotgun (WGS) entry which is preliminary data.</text>
</comment>
<sequence>MSVTSSSQTVDRSTSYGRPAPFEDGGVLFQMHSAITDLYGGDPHDLETLPRLDEAQRRKANALFKWRRHRLIRDRLPAEIRTLALEAIDELNARRPAA</sequence>